<dbReference type="Gene3D" id="1.25.40.20">
    <property type="entry name" value="Ankyrin repeat-containing domain"/>
    <property type="match status" value="2"/>
</dbReference>
<organism evidence="4 5">
    <name type="scientific">Desulfomonile tiedjei (strain ATCC 49306 / DSM 6799 / DCB-1)</name>
    <dbReference type="NCBI Taxonomy" id="706587"/>
    <lineage>
        <taxon>Bacteria</taxon>
        <taxon>Pseudomonadati</taxon>
        <taxon>Thermodesulfobacteriota</taxon>
        <taxon>Desulfomonilia</taxon>
        <taxon>Desulfomonilales</taxon>
        <taxon>Desulfomonilaceae</taxon>
        <taxon>Desulfomonile</taxon>
    </lineage>
</organism>
<keyword evidence="1" id="KW-0677">Repeat</keyword>
<dbReference type="PROSITE" id="PS50088">
    <property type="entry name" value="ANK_REPEAT"/>
    <property type="match status" value="3"/>
</dbReference>
<protein>
    <submittedName>
        <fullName evidence="4">Ankyrin repeat-containing protein</fullName>
    </submittedName>
</protein>
<evidence type="ECO:0000256" key="2">
    <source>
        <dbReference type="ARBA" id="ARBA00023043"/>
    </source>
</evidence>
<gene>
    <name evidence="4" type="ordered locus">Desti_4485</name>
</gene>
<dbReference type="Pfam" id="PF13637">
    <property type="entry name" value="Ank_4"/>
    <property type="match status" value="1"/>
</dbReference>
<dbReference type="PRINTS" id="PR01415">
    <property type="entry name" value="ANKYRIN"/>
</dbReference>
<feature type="repeat" description="ANK" evidence="3">
    <location>
        <begin position="96"/>
        <end position="128"/>
    </location>
</feature>
<keyword evidence="2 3" id="KW-0040">ANK repeat</keyword>
<evidence type="ECO:0000256" key="1">
    <source>
        <dbReference type="ARBA" id="ARBA00022737"/>
    </source>
</evidence>
<dbReference type="InterPro" id="IPR036770">
    <property type="entry name" value="Ankyrin_rpt-contain_sf"/>
</dbReference>
<dbReference type="PANTHER" id="PTHR24201">
    <property type="entry name" value="ANK_REP_REGION DOMAIN-CONTAINING PROTEIN"/>
    <property type="match status" value="1"/>
</dbReference>
<dbReference type="InterPro" id="IPR002110">
    <property type="entry name" value="Ankyrin_rpt"/>
</dbReference>
<proteinExistence type="predicted"/>
<dbReference type="SUPFAM" id="SSF48403">
    <property type="entry name" value="Ankyrin repeat"/>
    <property type="match status" value="1"/>
</dbReference>
<dbReference type="HOGENOM" id="CLU_1060626_0_0_7"/>
<keyword evidence="5" id="KW-1185">Reference proteome</keyword>
<dbReference type="RefSeq" id="WP_014812231.1">
    <property type="nucleotide sequence ID" value="NC_018025.1"/>
</dbReference>
<evidence type="ECO:0000313" key="5">
    <source>
        <dbReference type="Proteomes" id="UP000006055"/>
    </source>
</evidence>
<dbReference type="PATRIC" id="fig|706587.4.peg.5087"/>
<feature type="repeat" description="ANK" evidence="3">
    <location>
        <begin position="63"/>
        <end position="95"/>
    </location>
</feature>
<dbReference type="AlphaFoldDB" id="I4CC26"/>
<dbReference type="PROSITE" id="PS50297">
    <property type="entry name" value="ANK_REP_REGION"/>
    <property type="match status" value="3"/>
</dbReference>
<dbReference type="PANTHER" id="PTHR24201:SF16">
    <property type="entry name" value="ANKYRIN-1-LIKE-RELATED"/>
    <property type="match status" value="1"/>
</dbReference>
<accession>I4CC26</accession>
<dbReference type="STRING" id="706587.Desti_4485"/>
<dbReference type="EMBL" id="CP003360">
    <property type="protein sequence ID" value="AFM27117.1"/>
    <property type="molecule type" value="Genomic_DNA"/>
</dbReference>
<sequence>MENFLQKRLLLIALLGLGIILASFQDDRTFWGGKLMQAVKNSDTAAIQLCVNAGADVDCKDEFKFTPLAWAVMLGHAPGVQVLLERGADINAADDEGQTALMWASLFGHEDIVKILLLKHADVNQKTRDHGITALMAAAAKGHASIIRTLIRYGADVNAKDKNNNSALLHATLKGFPEVAKMLLDSGALFQGVTPTYTAVADVELSFQGTIVSLGLFRMGFPAPGKKFVEACVWRVPSEYRVFPALEIIPRSSYELIHGKTL</sequence>
<dbReference type="OrthoDB" id="5345485at2"/>
<dbReference type="eggNOG" id="COG0666">
    <property type="taxonomic scope" value="Bacteria"/>
</dbReference>
<dbReference type="Proteomes" id="UP000006055">
    <property type="component" value="Chromosome"/>
</dbReference>
<dbReference type="InterPro" id="IPR050776">
    <property type="entry name" value="Ank_Repeat/CDKN_Inhibitor"/>
</dbReference>
<evidence type="ECO:0000256" key="3">
    <source>
        <dbReference type="PROSITE-ProRule" id="PRU00023"/>
    </source>
</evidence>
<dbReference type="KEGG" id="dti:Desti_4485"/>
<reference evidence="5" key="1">
    <citation type="submission" date="2012-06" db="EMBL/GenBank/DDBJ databases">
        <title>Complete sequence of chromosome of Desulfomonile tiedjei DSM 6799.</title>
        <authorList>
            <person name="Lucas S."/>
            <person name="Copeland A."/>
            <person name="Lapidus A."/>
            <person name="Glavina del Rio T."/>
            <person name="Dalin E."/>
            <person name="Tice H."/>
            <person name="Bruce D."/>
            <person name="Goodwin L."/>
            <person name="Pitluck S."/>
            <person name="Peters L."/>
            <person name="Ovchinnikova G."/>
            <person name="Zeytun A."/>
            <person name="Lu M."/>
            <person name="Kyrpides N."/>
            <person name="Mavromatis K."/>
            <person name="Ivanova N."/>
            <person name="Brettin T."/>
            <person name="Detter J.C."/>
            <person name="Han C."/>
            <person name="Larimer F."/>
            <person name="Land M."/>
            <person name="Hauser L."/>
            <person name="Markowitz V."/>
            <person name="Cheng J.-F."/>
            <person name="Hugenholtz P."/>
            <person name="Woyke T."/>
            <person name="Wu D."/>
            <person name="Spring S."/>
            <person name="Schroeder M."/>
            <person name="Brambilla E."/>
            <person name="Klenk H.-P."/>
            <person name="Eisen J.A."/>
        </authorList>
    </citation>
    <scope>NUCLEOTIDE SEQUENCE [LARGE SCALE GENOMIC DNA]</scope>
    <source>
        <strain evidence="5">ATCC 49306 / DSM 6799 / DCB-1</strain>
    </source>
</reference>
<dbReference type="Pfam" id="PF12796">
    <property type="entry name" value="Ank_2"/>
    <property type="match status" value="1"/>
</dbReference>
<evidence type="ECO:0000313" key="4">
    <source>
        <dbReference type="EMBL" id="AFM27117.1"/>
    </source>
</evidence>
<name>I4CC26_DESTA</name>
<dbReference type="SMART" id="SM00248">
    <property type="entry name" value="ANK"/>
    <property type="match status" value="4"/>
</dbReference>
<feature type="repeat" description="ANK" evidence="3">
    <location>
        <begin position="130"/>
        <end position="162"/>
    </location>
</feature>